<dbReference type="AlphaFoldDB" id="A0A5D0ML25"/>
<evidence type="ECO:0000313" key="2">
    <source>
        <dbReference type="EMBL" id="TYB32625.1"/>
    </source>
</evidence>
<dbReference type="InterPro" id="IPR050289">
    <property type="entry name" value="TorD/DmsD_chaperones"/>
</dbReference>
<dbReference type="SUPFAM" id="SSF89155">
    <property type="entry name" value="TorD-like"/>
    <property type="match status" value="1"/>
</dbReference>
<accession>A0A5D0ML25</accession>
<reference evidence="2 3" key="1">
    <citation type="submission" date="2019-08" db="EMBL/GenBank/DDBJ databases">
        <title>Genomic characterization of a novel candidate phylum (ARYD3) from a high temperature, high salinity tertiary oil reservoir in north central Oklahoma, USA.</title>
        <authorList>
            <person name="Youssef N.H."/>
            <person name="Yadav A."/>
            <person name="Elshahed M.S."/>
        </authorList>
    </citation>
    <scope>NUCLEOTIDE SEQUENCE [LARGE SCALE GENOMIC DNA]</scope>
    <source>
        <strain evidence="2">ARYD1</strain>
    </source>
</reference>
<evidence type="ECO:0000313" key="3">
    <source>
        <dbReference type="Proteomes" id="UP000323337"/>
    </source>
</evidence>
<comment type="caution">
    <text evidence="2">The sequence shown here is derived from an EMBL/GenBank/DDBJ whole genome shotgun (WGS) entry which is preliminary data.</text>
</comment>
<proteinExistence type="predicted"/>
<dbReference type="InterPro" id="IPR020945">
    <property type="entry name" value="DMSO/NO3_reduct_chaperone"/>
</dbReference>
<organism evidence="2 3">
    <name type="scientific">Flexistipes sinusarabici</name>
    <dbReference type="NCBI Taxonomy" id="2352"/>
    <lineage>
        <taxon>Bacteria</taxon>
        <taxon>Pseudomonadati</taxon>
        <taxon>Deferribacterota</taxon>
        <taxon>Deferribacteres</taxon>
        <taxon>Deferribacterales</taxon>
        <taxon>Flexistipitaceae</taxon>
        <taxon>Flexistipes</taxon>
    </lineage>
</organism>
<dbReference type="PANTHER" id="PTHR34227">
    <property type="entry name" value="CHAPERONE PROTEIN YCDY"/>
    <property type="match status" value="1"/>
</dbReference>
<sequence>MPCDKTVRGGLMDIESLNSMRNGVYNLIKSFFWESPKEEDIKAWRAFVANLNEDSINKEFDKTISFMKEALDNSDVESIKNEYYELFENPFGEGLSNLNASFLLEGKNFGKPLVEIRDFLEDLKVVKDTDYKDTEDSILFMIDLMLYLIDSGNCADLQQNFLEKFLYPSFERLAEILKTNEKAYFYATAGLFSRDYLEMDMKFLEGIKSLT</sequence>
<protein>
    <recommendedName>
        <fullName evidence="4">Molecular chaperone TorD family protein</fullName>
    </recommendedName>
</protein>
<name>A0A5D0ML25_FLESI</name>
<dbReference type="Proteomes" id="UP000323337">
    <property type="component" value="Unassembled WGS sequence"/>
</dbReference>
<keyword evidence="1" id="KW-0143">Chaperone</keyword>
<feature type="non-terminal residue" evidence="2">
    <location>
        <position position="211"/>
    </location>
</feature>
<dbReference type="EMBL" id="VSIV01000306">
    <property type="protein sequence ID" value="TYB32625.1"/>
    <property type="molecule type" value="Genomic_DNA"/>
</dbReference>
<gene>
    <name evidence="2" type="ORF">FXF49_10565</name>
</gene>
<evidence type="ECO:0000256" key="1">
    <source>
        <dbReference type="ARBA" id="ARBA00023186"/>
    </source>
</evidence>
<evidence type="ECO:0008006" key="4">
    <source>
        <dbReference type="Google" id="ProtNLM"/>
    </source>
</evidence>
<dbReference type="Gene3D" id="1.10.3480.10">
    <property type="entry name" value="TorD-like"/>
    <property type="match status" value="1"/>
</dbReference>
<dbReference type="Pfam" id="PF02613">
    <property type="entry name" value="Nitrate_red_del"/>
    <property type="match status" value="1"/>
</dbReference>
<dbReference type="InterPro" id="IPR036411">
    <property type="entry name" value="TorD-like_sf"/>
</dbReference>
<dbReference type="PANTHER" id="PTHR34227:SF11">
    <property type="entry name" value="CHAPERONE PROTEIN TORD"/>
    <property type="match status" value="1"/>
</dbReference>